<feature type="domain" description="NAD(P)-binding" evidence="2">
    <location>
        <begin position="431"/>
        <end position="504"/>
    </location>
</feature>
<dbReference type="PANTHER" id="PTHR15020">
    <property type="entry name" value="FLAVIN REDUCTASE-RELATED"/>
    <property type="match status" value="1"/>
</dbReference>
<dbReference type="InterPro" id="IPR036291">
    <property type="entry name" value="NAD(P)-bd_dom_sf"/>
</dbReference>
<dbReference type="SUPFAM" id="SSF51735">
    <property type="entry name" value="NAD(P)-binding Rossmann-fold domains"/>
    <property type="match status" value="2"/>
</dbReference>
<dbReference type="InterPro" id="IPR008979">
    <property type="entry name" value="Galactose-bd-like_sf"/>
</dbReference>
<name>A0A1X6NPW1_PORUM</name>
<dbReference type="PANTHER" id="PTHR15020:SF50">
    <property type="entry name" value="UPF0659 PROTEIN YMR090W"/>
    <property type="match status" value="1"/>
</dbReference>
<dbReference type="InterPro" id="IPR013857">
    <property type="entry name" value="NADH-UbQ_OxRdtase-assoc_prot30"/>
</dbReference>
<dbReference type="OrthoDB" id="426386at2759"/>
<evidence type="ECO:0000259" key="2">
    <source>
        <dbReference type="Pfam" id="PF13460"/>
    </source>
</evidence>
<evidence type="ECO:0000259" key="1">
    <source>
        <dbReference type="Pfam" id="PF08547"/>
    </source>
</evidence>
<gene>
    <name evidence="3" type="ORF">BU14_0704s0008</name>
</gene>
<sequence>MADGDAPRRQPWPLGRFLKTAAFYSPLAKLTGASRPDPGAAVAARRAAAAAADASPASSVAAAATDGGGGGGSVANVVLVTGAAGGVGKRVVGRLLRTRPDLTVRALVRDGDVAAATWAGAGVDVDGAIAAGRLEVVVSDLWNLRAPFFDRLAAVVSATGTKVGPASGDTPSREKYYQGITFYPPVIVEATPQTVEYDGVKALADGLGQWVPPPAEEQLELLPVAGDAAAAVWGALDDVVMGGVSESEMRVGSADGGDALTFTGTVRVANSGGFASARTVGFETPANVGGYDGIVLRVRGDGNRYKFILRCDGKWDGISHCHSFDTVAGEWADVRIPFGAFNTVFRAKTLSDGAAVNPRRITAVQLMLSKFEYDGALNPAFTPGPFAMDVARIAAYRAAAPRPPVIHVGTGGTTRLLRRDEFPDLAAQPPAVRMNDALGRIMEWKLAGEDALRASGFPTLIVRPCALTEEPPRGYRGLAVGQGDNMTGKVSRDDVATVIVDALAAVGRRRRGGGGGGEGGGARGVASLTGGVTFELATVPEGTEGDVGSWEELLAKLEKDGETEGKRTYGPFPFVPQ</sequence>
<accession>A0A1X6NPW1</accession>
<dbReference type="AlphaFoldDB" id="A0A1X6NPW1"/>
<evidence type="ECO:0000313" key="4">
    <source>
        <dbReference type="Proteomes" id="UP000218209"/>
    </source>
</evidence>
<protein>
    <recommendedName>
        <fullName evidence="5">NADH:ubiquinone oxidoreductase intermediate-associated protein 30 domain-containing protein</fullName>
    </recommendedName>
</protein>
<proteinExistence type="predicted"/>
<evidence type="ECO:0000313" key="3">
    <source>
        <dbReference type="EMBL" id="OSX70644.1"/>
    </source>
</evidence>
<keyword evidence="4" id="KW-1185">Reference proteome</keyword>
<dbReference type="Gene3D" id="3.40.50.720">
    <property type="entry name" value="NAD(P)-binding Rossmann-like Domain"/>
    <property type="match status" value="2"/>
</dbReference>
<dbReference type="Pfam" id="PF08547">
    <property type="entry name" value="CIA30"/>
    <property type="match status" value="1"/>
</dbReference>
<organism evidence="3 4">
    <name type="scientific">Porphyra umbilicalis</name>
    <name type="common">Purple laver</name>
    <name type="synonym">Red alga</name>
    <dbReference type="NCBI Taxonomy" id="2786"/>
    <lineage>
        <taxon>Eukaryota</taxon>
        <taxon>Rhodophyta</taxon>
        <taxon>Bangiophyceae</taxon>
        <taxon>Bangiales</taxon>
        <taxon>Bangiaceae</taxon>
        <taxon>Porphyra</taxon>
    </lineage>
</organism>
<dbReference type="EMBL" id="KV919229">
    <property type="protein sequence ID" value="OSX70644.1"/>
    <property type="molecule type" value="Genomic_DNA"/>
</dbReference>
<feature type="domain" description="NADH:ubiquinone oxidoreductase intermediate-associated protein 30" evidence="1">
    <location>
        <begin position="230"/>
        <end position="389"/>
    </location>
</feature>
<reference evidence="3 4" key="1">
    <citation type="submission" date="2017-03" db="EMBL/GenBank/DDBJ databases">
        <title>WGS assembly of Porphyra umbilicalis.</title>
        <authorList>
            <person name="Brawley S.H."/>
            <person name="Blouin N.A."/>
            <person name="Ficko-Blean E."/>
            <person name="Wheeler G.L."/>
            <person name="Lohr M."/>
            <person name="Goodson H.V."/>
            <person name="Jenkins J.W."/>
            <person name="Blaby-Haas C.E."/>
            <person name="Helliwell K.E."/>
            <person name="Chan C."/>
            <person name="Marriage T."/>
            <person name="Bhattacharya D."/>
            <person name="Klein A.S."/>
            <person name="Badis Y."/>
            <person name="Brodie J."/>
            <person name="Cao Y."/>
            <person name="Collen J."/>
            <person name="Dittami S.M."/>
            <person name="Gachon C.M."/>
            <person name="Green B.R."/>
            <person name="Karpowicz S."/>
            <person name="Kim J.W."/>
            <person name="Kudahl U."/>
            <person name="Lin S."/>
            <person name="Michel G."/>
            <person name="Mittag M."/>
            <person name="Olson B.J."/>
            <person name="Pangilinan J."/>
            <person name="Peng Y."/>
            <person name="Qiu H."/>
            <person name="Shu S."/>
            <person name="Singer J.T."/>
            <person name="Smith A.G."/>
            <person name="Sprecher B.N."/>
            <person name="Wagner V."/>
            <person name="Wang W."/>
            <person name="Wang Z.-Y."/>
            <person name="Yan J."/>
            <person name="Yarish C."/>
            <person name="Zoeuner-Riek S."/>
            <person name="Zhuang Y."/>
            <person name="Zou Y."/>
            <person name="Lindquist E.A."/>
            <person name="Grimwood J."/>
            <person name="Barry K."/>
            <person name="Rokhsar D.S."/>
            <person name="Schmutz J."/>
            <person name="Stiller J.W."/>
            <person name="Grossman A.R."/>
            <person name="Prochnik S.E."/>
        </authorList>
    </citation>
    <scope>NUCLEOTIDE SEQUENCE [LARGE SCALE GENOMIC DNA]</scope>
    <source>
        <strain evidence="3">4086291</strain>
    </source>
</reference>
<dbReference type="SUPFAM" id="SSF49785">
    <property type="entry name" value="Galactose-binding domain-like"/>
    <property type="match status" value="1"/>
</dbReference>
<dbReference type="Pfam" id="PF13460">
    <property type="entry name" value="NAD_binding_10"/>
    <property type="match status" value="1"/>
</dbReference>
<dbReference type="Proteomes" id="UP000218209">
    <property type="component" value="Unassembled WGS sequence"/>
</dbReference>
<evidence type="ECO:0008006" key="5">
    <source>
        <dbReference type="Google" id="ProtNLM"/>
    </source>
</evidence>
<dbReference type="InterPro" id="IPR016040">
    <property type="entry name" value="NAD(P)-bd_dom"/>
</dbReference>